<dbReference type="PROSITE" id="PS50935">
    <property type="entry name" value="SSB"/>
    <property type="match status" value="1"/>
</dbReference>
<reference evidence="5" key="1">
    <citation type="journal article" date="2010" name="Genome Res.">
        <title>Population genomic sequencing of Coccidioides fungi reveals recent hybridization and transposon control.</title>
        <authorList>
            <person name="Neafsey D.E."/>
            <person name="Barker B.M."/>
            <person name="Sharpton T.J."/>
            <person name="Stajich J.E."/>
            <person name="Park D.J."/>
            <person name="Whiston E."/>
            <person name="Hung C.-Y."/>
            <person name="McMahan C."/>
            <person name="White J."/>
            <person name="Sykes S."/>
            <person name="Heiman D."/>
            <person name="Young S."/>
            <person name="Zeng Q."/>
            <person name="Abouelleil A."/>
            <person name="Aftuck L."/>
            <person name="Bessette D."/>
            <person name="Brown A."/>
            <person name="FitzGerald M."/>
            <person name="Lui A."/>
            <person name="Macdonald J.P."/>
            <person name="Priest M."/>
            <person name="Orbach M.J."/>
            <person name="Galgiani J.N."/>
            <person name="Kirkland T.N."/>
            <person name="Cole G.T."/>
            <person name="Birren B.W."/>
            <person name="Henn M.R."/>
            <person name="Taylor J.W."/>
            <person name="Rounsley S.D."/>
        </authorList>
    </citation>
    <scope>NUCLEOTIDE SEQUENCE [LARGE SCALE GENOMIC DNA]</scope>
    <source>
        <strain evidence="5">RMSCC 3703</strain>
    </source>
</reference>
<evidence type="ECO:0000313" key="5">
    <source>
        <dbReference type="Proteomes" id="UP000054559"/>
    </source>
</evidence>
<dbReference type="EMBL" id="DS268225">
    <property type="protein sequence ID" value="KMU72643.1"/>
    <property type="molecule type" value="Genomic_DNA"/>
</dbReference>
<protein>
    <recommendedName>
        <fullName evidence="6">SsDNA binding protein</fullName>
    </recommendedName>
</protein>
<dbReference type="InterPro" id="IPR000424">
    <property type="entry name" value="Primosome_PriB/ssb"/>
</dbReference>
<dbReference type="SUPFAM" id="SSF50249">
    <property type="entry name" value="Nucleic acid-binding proteins"/>
    <property type="match status" value="1"/>
</dbReference>
<dbReference type="Pfam" id="PF00436">
    <property type="entry name" value="SSB"/>
    <property type="match status" value="1"/>
</dbReference>
<evidence type="ECO:0000256" key="2">
    <source>
        <dbReference type="PROSITE-ProRule" id="PRU00252"/>
    </source>
</evidence>
<dbReference type="AlphaFoldDB" id="A0A0J8QN63"/>
<evidence type="ECO:0000256" key="1">
    <source>
        <dbReference type="ARBA" id="ARBA00023125"/>
    </source>
</evidence>
<sequence length="173" mass="19245">MSLVLSSYKPATTPLTLQAASLLPSAPPFSASTSRSYATITIAGPLGAAPELKTSQNGRQYIRYIVGSKNSMTQEMTWFRVLSFTEAEKSQNYLLGLEKGTIMHVEGEPSITSLETPEGQKKYNFNVVQRRHTVLSRPRQRQFKDAEQDQSTEQGQSAEQPTEHDQSPKQEAH</sequence>
<feature type="compositionally biased region" description="Basic and acidic residues" evidence="3">
    <location>
        <begin position="161"/>
        <end position="173"/>
    </location>
</feature>
<dbReference type="GO" id="GO:0003697">
    <property type="term" value="F:single-stranded DNA binding"/>
    <property type="evidence" value="ECO:0007669"/>
    <property type="project" value="InterPro"/>
</dbReference>
<dbReference type="CDD" id="cd04496">
    <property type="entry name" value="SSB_OBF"/>
    <property type="match status" value="1"/>
</dbReference>
<dbReference type="OrthoDB" id="1078367at2759"/>
<dbReference type="STRING" id="454286.A0A0J8QN63"/>
<evidence type="ECO:0008006" key="6">
    <source>
        <dbReference type="Google" id="ProtNLM"/>
    </source>
</evidence>
<dbReference type="Proteomes" id="UP000054559">
    <property type="component" value="Unassembled WGS sequence"/>
</dbReference>
<proteinExistence type="predicted"/>
<dbReference type="InterPro" id="IPR012340">
    <property type="entry name" value="NA-bd_OB-fold"/>
</dbReference>
<name>A0A0J8QN63_COCIT</name>
<organism evidence="4 5">
    <name type="scientific">Coccidioides immitis RMSCC 3703</name>
    <dbReference type="NCBI Taxonomy" id="454286"/>
    <lineage>
        <taxon>Eukaryota</taxon>
        <taxon>Fungi</taxon>
        <taxon>Dikarya</taxon>
        <taxon>Ascomycota</taxon>
        <taxon>Pezizomycotina</taxon>
        <taxon>Eurotiomycetes</taxon>
        <taxon>Eurotiomycetidae</taxon>
        <taxon>Onygenales</taxon>
        <taxon>Onygenaceae</taxon>
        <taxon>Coccidioides</taxon>
    </lineage>
</organism>
<evidence type="ECO:0000313" key="4">
    <source>
        <dbReference type="EMBL" id="KMU72643.1"/>
    </source>
</evidence>
<feature type="region of interest" description="Disordered" evidence="3">
    <location>
        <begin position="134"/>
        <end position="173"/>
    </location>
</feature>
<feature type="compositionally biased region" description="Polar residues" evidence="3">
    <location>
        <begin position="149"/>
        <end position="160"/>
    </location>
</feature>
<gene>
    <name evidence="4" type="ORF">CISG_09736</name>
</gene>
<dbReference type="Gene3D" id="2.40.50.140">
    <property type="entry name" value="Nucleic acid-binding proteins"/>
    <property type="match status" value="1"/>
</dbReference>
<keyword evidence="1 2" id="KW-0238">DNA-binding</keyword>
<evidence type="ECO:0000256" key="3">
    <source>
        <dbReference type="SAM" id="MobiDB-lite"/>
    </source>
</evidence>
<accession>A0A0J8QN63</accession>